<evidence type="ECO:0008006" key="4">
    <source>
        <dbReference type="Google" id="ProtNLM"/>
    </source>
</evidence>
<dbReference type="EnsemblMetazoa" id="G7098.1">
    <property type="protein sequence ID" value="G7098.1:cds"/>
    <property type="gene ID" value="G7098"/>
</dbReference>
<dbReference type="Gene3D" id="2.170.300.10">
    <property type="entry name" value="Tie2 ligand-binding domain superfamily"/>
    <property type="match status" value="1"/>
</dbReference>
<proteinExistence type="predicted"/>
<dbReference type="Proteomes" id="UP000005408">
    <property type="component" value="Unassembled WGS sequence"/>
</dbReference>
<reference evidence="2" key="1">
    <citation type="submission" date="2022-08" db="UniProtKB">
        <authorList>
            <consortium name="EnsemblMetazoa"/>
        </authorList>
    </citation>
    <scope>IDENTIFICATION</scope>
    <source>
        <strain evidence="2">05x7-T-G4-1.051#20</strain>
    </source>
</reference>
<evidence type="ECO:0000313" key="2">
    <source>
        <dbReference type="EnsemblMetazoa" id="G7098.1:cds"/>
    </source>
</evidence>
<feature type="signal peptide" evidence="1">
    <location>
        <begin position="1"/>
        <end position="21"/>
    </location>
</feature>
<dbReference type="PANTHER" id="PTHR24035">
    <property type="entry name" value="MULTIPLE EPIDERMAL GROWTH FACTOR-LIKE DOMAINS PROTEIN"/>
    <property type="match status" value="1"/>
</dbReference>
<keyword evidence="3" id="KW-1185">Reference proteome</keyword>
<dbReference type="Gene3D" id="2.60.120.260">
    <property type="entry name" value="Galactose-binding domain-like"/>
    <property type="match status" value="1"/>
</dbReference>
<dbReference type="Pfam" id="PF22633">
    <property type="entry name" value="F5_F8_type_C_2"/>
    <property type="match status" value="1"/>
</dbReference>
<sequence>MRNMSYNHCIFCVAGLLVVYAYDDLSHSKIATQSHTYTGVGYGATNAVDGNITTCTRTKDIGPNSPDKTVWWKVDFGEIINVFRINILFKNYNGYDIRQRGRIAGFSLLVSKTGDIHGATLCYKAGPQLPPLNFTSICSESGRYVIFYNERLDGVTYPEGYEVINVLTELCEVTVQGCNNASVYGTDCDTPCPTTCKDNTCHIQSGSCFKCKPGWSGVKCNTKCKEGLYGDNCTQQCTGHCKDGAACNHVTGLCDGGCDA</sequence>
<evidence type="ECO:0000256" key="1">
    <source>
        <dbReference type="SAM" id="SignalP"/>
    </source>
</evidence>
<feature type="chain" id="PRO_5036478009" description="Fucolectin tachylectin-4 pentraxin-1 domain-containing protein" evidence="1">
    <location>
        <begin position="22"/>
        <end position="260"/>
    </location>
</feature>
<organism evidence="2 3">
    <name type="scientific">Magallana gigas</name>
    <name type="common">Pacific oyster</name>
    <name type="synonym">Crassostrea gigas</name>
    <dbReference type="NCBI Taxonomy" id="29159"/>
    <lineage>
        <taxon>Eukaryota</taxon>
        <taxon>Metazoa</taxon>
        <taxon>Spiralia</taxon>
        <taxon>Lophotrochozoa</taxon>
        <taxon>Mollusca</taxon>
        <taxon>Bivalvia</taxon>
        <taxon>Autobranchia</taxon>
        <taxon>Pteriomorphia</taxon>
        <taxon>Ostreida</taxon>
        <taxon>Ostreoidea</taxon>
        <taxon>Ostreidae</taxon>
        <taxon>Magallana</taxon>
    </lineage>
</organism>
<dbReference type="InterPro" id="IPR052108">
    <property type="entry name" value="MEGF/SIB"/>
</dbReference>
<dbReference type="SUPFAM" id="SSF49785">
    <property type="entry name" value="Galactose-binding domain-like"/>
    <property type="match status" value="1"/>
</dbReference>
<dbReference type="PANTHER" id="PTHR24035:SF109">
    <property type="entry name" value="PROTEIN DRAPER"/>
    <property type="match status" value="1"/>
</dbReference>
<dbReference type="AlphaFoldDB" id="A0A8W8NII6"/>
<evidence type="ECO:0000313" key="3">
    <source>
        <dbReference type="Proteomes" id="UP000005408"/>
    </source>
</evidence>
<keyword evidence="1" id="KW-0732">Signal</keyword>
<protein>
    <recommendedName>
        <fullName evidence="4">Fucolectin tachylectin-4 pentraxin-1 domain-containing protein</fullName>
    </recommendedName>
</protein>
<accession>A0A8W8NII6</accession>
<dbReference type="InterPro" id="IPR008979">
    <property type="entry name" value="Galactose-bd-like_sf"/>
</dbReference>
<name>A0A8W8NII6_MAGGI</name>